<comment type="caution">
    <text evidence="2">The sequence shown here is derived from an EMBL/GenBank/DDBJ whole genome shotgun (WGS) entry which is preliminary data.</text>
</comment>
<evidence type="ECO:0000313" key="2">
    <source>
        <dbReference type="EMBL" id="CAB1427276.1"/>
    </source>
</evidence>
<accession>A0A9N7YJ33</accession>
<proteinExistence type="predicted"/>
<reference evidence="2" key="1">
    <citation type="submission" date="2020-03" db="EMBL/GenBank/DDBJ databases">
        <authorList>
            <person name="Weist P."/>
        </authorList>
    </citation>
    <scope>NUCLEOTIDE SEQUENCE</scope>
</reference>
<dbReference type="Proteomes" id="UP001153269">
    <property type="component" value="Unassembled WGS sequence"/>
</dbReference>
<organism evidence="2 3">
    <name type="scientific">Pleuronectes platessa</name>
    <name type="common">European plaice</name>
    <dbReference type="NCBI Taxonomy" id="8262"/>
    <lineage>
        <taxon>Eukaryota</taxon>
        <taxon>Metazoa</taxon>
        <taxon>Chordata</taxon>
        <taxon>Craniata</taxon>
        <taxon>Vertebrata</taxon>
        <taxon>Euteleostomi</taxon>
        <taxon>Actinopterygii</taxon>
        <taxon>Neopterygii</taxon>
        <taxon>Teleostei</taxon>
        <taxon>Neoteleostei</taxon>
        <taxon>Acanthomorphata</taxon>
        <taxon>Carangaria</taxon>
        <taxon>Pleuronectiformes</taxon>
        <taxon>Pleuronectoidei</taxon>
        <taxon>Pleuronectidae</taxon>
        <taxon>Pleuronectes</taxon>
    </lineage>
</organism>
<protein>
    <submittedName>
        <fullName evidence="2">Uncharacterized protein</fullName>
    </submittedName>
</protein>
<keyword evidence="3" id="KW-1185">Reference proteome</keyword>
<feature type="region of interest" description="Disordered" evidence="1">
    <location>
        <begin position="50"/>
        <end position="71"/>
    </location>
</feature>
<feature type="compositionally biased region" description="Basic and acidic residues" evidence="1">
    <location>
        <begin position="98"/>
        <end position="108"/>
    </location>
</feature>
<feature type="region of interest" description="Disordered" evidence="1">
    <location>
        <begin position="92"/>
        <end position="125"/>
    </location>
</feature>
<gene>
    <name evidence="2" type="ORF">PLEPLA_LOCUS15214</name>
</gene>
<evidence type="ECO:0000313" key="3">
    <source>
        <dbReference type="Proteomes" id="UP001153269"/>
    </source>
</evidence>
<name>A0A9N7YJ33_PLEPL</name>
<dbReference type="AlphaFoldDB" id="A0A9N7YJ33"/>
<evidence type="ECO:0000256" key="1">
    <source>
        <dbReference type="SAM" id="MobiDB-lite"/>
    </source>
</evidence>
<dbReference type="EMBL" id="CADEAL010000957">
    <property type="protein sequence ID" value="CAB1427276.1"/>
    <property type="molecule type" value="Genomic_DNA"/>
</dbReference>
<sequence>MLRKGDREVLLDLDYGGEAQTTESYGSLQNGVYIPQRYLSAAAADEDMDGDDPIDRHWNTRSNQPVPQPGIYFRDGRTKIDFVLVWEVRSRRKKRGKGKSEATCEEGRPCPPRRPAALSGGRPSWNSGGRSLFRTWRVLDCSWKRRKQRMKRKQYTF</sequence>